<evidence type="ECO:0000256" key="1">
    <source>
        <dbReference type="ARBA" id="ARBA00023015"/>
    </source>
</evidence>
<dbReference type="SUPFAM" id="SSF46785">
    <property type="entry name" value="Winged helix' DNA-binding domain"/>
    <property type="match status" value="1"/>
</dbReference>
<proteinExistence type="predicted"/>
<evidence type="ECO:0000313" key="5">
    <source>
        <dbReference type="EMBL" id="MDR7359884.1"/>
    </source>
</evidence>
<dbReference type="CDD" id="cd07377">
    <property type="entry name" value="WHTH_GntR"/>
    <property type="match status" value="1"/>
</dbReference>
<dbReference type="PANTHER" id="PTHR43537:SF5">
    <property type="entry name" value="UXU OPERON TRANSCRIPTIONAL REGULATOR"/>
    <property type="match status" value="1"/>
</dbReference>
<keyword evidence="6" id="KW-1185">Reference proteome</keyword>
<dbReference type="Pfam" id="PF00392">
    <property type="entry name" value="GntR"/>
    <property type="match status" value="1"/>
</dbReference>
<dbReference type="Proteomes" id="UP001183817">
    <property type="component" value="Unassembled WGS sequence"/>
</dbReference>
<sequence length="244" mass="26316">MSAAQPSGRQARANAANRLQALQQEIMELILERGLVPGDPLPTEHELVEVLGVGRNTVRESLKVLQALGIVDVRHGYGMFVATKQLGALAATLEFHSRLSLRNGGHEAMELVEVRQALESGLIGAAIDAMTAPALEAVRAAVEDMEARAEAGLPLSEADKRFHRGLFEPLENGMLTNLLGVFWSAYSKLHEQMDPTDDLLVETARNHREIYEAVAAGDKAKAGELMAGHFDGIRGLIHTTVGGE</sequence>
<dbReference type="Gene3D" id="1.10.10.10">
    <property type="entry name" value="Winged helix-like DNA-binding domain superfamily/Winged helix DNA-binding domain"/>
    <property type="match status" value="1"/>
</dbReference>
<evidence type="ECO:0000256" key="3">
    <source>
        <dbReference type="ARBA" id="ARBA00023163"/>
    </source>
</evidence>
<dbReference type="InterPro" id="IPR008920">
    <property type="entry name" value="TF_FadR/GntR_C"/>
</dbReference>
<dbReference type="Pfam" id="PF07729">
    <property type="entry name" value="FCD"/>
    <property type="match status" value="1"/>
</dbReference>
<dbReference type="GO" id="GO:0003677">
    <property type="term" value="F:DNA binding"/>
    <property type="evidence" value="ECO:0007669"/>
    <property type="project" value="UniProtKB-KW"/>
</dbReference>
<dbReference type="PROSITE" id="PS50949">
    <property type="entry name" value="HTH_GNTR"/>
    <property type="match status" value="1"/>
</dbReference>
<keyword evidence="2 5" id="KW-0238">DNA-binding</keyword>
<keyword evidence="3" id="KW-0804">Transcription</keyword>
<evidence type="ECO:0000256" key="2">
    <source>
        <dbReference type="ARBA" id="ARBA00023125"/>
    </source>
</evidence>
<dbReference type="EMBL" id="JAVDYI010000001">
    <property type="protein sequence ID" value="MDR7359884.1"/>
    <property type="molecule type" value="Genomic_DNA"/>
</dbReference>
<name>A0ABU2BR74_9MICC</name>
<dbReference type="InterPro" id="IPR000524">
    <property type="entry name" value="Tscrpt_reg_HTH_GntR"/>
</dbReference>
<keyword evidence="1" id="KW-0805">Transcription regulation</keyword>
<gene>
    <name evidence="5" type="ORF">J2S64_003575</name>
</gene>
<dbReference type="PANTHER" id="PTHR43537">
    <property type="entry name" value="TRANSCRIPTIONAL REGULATOR, GNTR FAMILY"/>
    <property type="match status" value="1"/>
</dbReference>
<feature type="domain" description="HTH gntR-type" evidence="4">
    <location>
        <begin position="16"/>
        <end position="84"/>
    </location>
</feature>
<dbReference type="Gene3D" id="1.20.120.530">
    <property type="entry name" value="GntR ligand-binding domain-like"/>
    <property type="match status" value="1"/>
</dbReference>
<accession>A0ABU2BR74</accession>
<evidence type="ECO:0000259" key="4">
    <source>
        <dbReference type="PROSITE" id="PS50949"/>
    </source>
</evidence>
<organism evidence="5 6">
    <name type="scientific">Paeniglutamicibacter sulfureus</name>
    <dbReference type="NCBI Taxonomy" id="43666"/>
    <lineage>
        <taxon>Bacteria</taxon>
        <taxon>Bacillati</taxon>
        <taxon>Actinomycetota</taxon>
        <taxon>Actinomycetes</taxon>
        <taxon>Micrococcales</taxon>
        <taxon>Micrococcaceae</taxon>
        <taxon>Paeniglutamicibacter</taxon>
    </lineage>
</organism>
<protein>
    <submittedName>
        <fullName evidence="5">DNA-binding FadR family transcriptional regulator</fullName>
    </submittedName>
</protein>
<dbReference type="RefSeq" id="WP_310292496.1">
    <property type="nucleotide sequence ID" value="NZ_BAAAWO010000001.1"/>
</dbReference>
<evidence type="ECO:0000313" key="6">
    <source>
        <dbReference type="Proteomes" id="UP001183817"/>
    </source>
</evidence>
<dbReference type="InterPro" id="IPR011711">
    <property type="entry name" value="GntR_C"/>
</dbReference>
<reference evidence="5 6" key="1">
    <citation type="submission" date="2023-07" db="EMBL/GenBank/DDBJ databases">
        <title>Sequencing the genomes of 1000 actinobacteria strains.</title>
        <authorList>
            <person name="Klenk H.-P."/>
        </authorList>
    </citation>
    <scope>NUCLEOTIDE SEQUENCE [LARGE SCALE GENOMIC DNA]</scope>
    <source>
        <strain evidence="5 6">DSM 20167</strain>
    </source>
</reference>
<dbReference type="SUPFAM" id="SSF48008">
    <property type="entry name" value="GntR ligand-binding domain-like"/>
    <property type="match status" value="1"/>
</dbReference>
<dbReference type="SMART" id="SM00345">
    <property type="entry name" value="HTH_GNTR"/>
    <property type="match status" value="1"/>
</dbReference>
<dbReference type="InterPro" id="IPR036388">
    <property type="entry name" value="WH-like_DNA-bd_sf"/>
</dbReference>
<dbReference type="SMART" id="SM00895">
    <property type="entry name" value="FCD"/>
    <property type="match status" value="1"/>
</dbReference>
<comment type="caution">
    <text evidence="5">The sequence shown here is derived from an EMBL/GenBank/DDBJ whole genome shotgun (WGS) entry which is preliminary data.</text>
</comment>
<dbReference type="InterPro" id="IPR036390">
    <property type="entry name" value="WH_DNA-bd_sf"/>
</dbReference>
<dbReference type="PRINTS" id="PR00035">
    <property type="entry name" value="HTHGNTR"/>
</dbReference>